<name>A0AAU4K0T8_9NOCA</name>
<reference evidence="2 3" key="1">
    <citation type="submission" date="2022-10" db="EMBL/GenBank/DDBJ databases">
        <title>The complete genomes of actinobacterial strains from the NBC collection.</title>
        <authorList>
            <person name="Joergensen T.S."/>
            <person name="Alvarez Arevalo M."/>
            <person name="Sterndorff E.B."/>
            <person name="Faurdal D."/>
            <person name="Vuksanovic O."/>
            <person name="Mourched A.-S."/>
            <person name="Charusanti P."/>
            <person name="Shaw S."/>
            <person name="Blin K."/>
            <person name="Weber T."/>
        </authorList>
    </citation>
    <scope>NUCLEOTIDE SEQUENCE [LARGE SCALE GENOMIC DNA]</scope>
    <source>
        <strain evidence="2 3">NBC_00319</strain>
    </source>
</reference>
<feature type="transmembrane region" description="Helical" evidence="1">
    <location>
        <begin position="34"/>
        <end position="54"/>
    </location>
</feature>
<sequence length="203" mass="21287">MTHPGFGPPPLGPPSPYGGYPPLPSARRRAVPPILWVALVVILGLVIAVAVFAFTNIHNRVDSTDDVAVGDCVSVRNADNDEVSVRRASCGRDEVTYYVASTSDLSRSQCPGPAYDQVSLSGDGSLCLSPNLREGRCYEIGSRSAFVDRACTAIARGSNTIVQVARRTAGDITPDCPDGSRAVGFALPRPVGYCLAPPSGTPT</sequence>
<keyword evidence="1" id="KW-0472">Membrane</keyword>
<dbReference type="RefSeq" id="WP_328857130.1">
    <property type="nucleotide sequence ID" value="NZ_CP108021.1"/>
</dbReference>
<protein>
    <submittedName>
        <fullName evidence="2">Uncharacterized protein</fullName>
    </submittedName>
</protein>
<keyword evidence="1" id="KW-0812">Transmembrane</keyword>
<keyword evidence="1" id="KW-1133">Transmembrane helix</keyword>
<evidence type="ECO:0000256" key="1">
    <source>
        <dbReference type="SAM" id="Phobius"/>
    </source>
</evidence>
<organism evidence="2 3">
    <name type="scientific">Williamsia herbipolensis</name>
    <dbReference type="NCBI Taxonomy" id="1603258"/>
    <lineage>
        <taxon>Bacteria</taxon>
        <taxon>Bacillati</taxon>
        <taxon>Actinomycetota</taxon>
        <taxon>Actinomycetes</taxon>
        <taxon>Mycobacteriales</taxon>
        <taxon>Nocardiaceae</taxon>
        <taxon>Williamsia</taxon>
    </lineage>
</organism>
<dbReference type="Proteomes" id="UP001432128">
    <property type="component" value="Chromosome"/>
</dbReference>
<evidence type="ECO:0000313" key="2">
    <source>
        <dbReference type="EMBL" id="WUM19661.1"/>
    </source>
</evidence>
<accession>A0AAU4K0T8</accession>
<dbReference type="EMBL" id="CP108021">
    <property type="protein sequence ID" value="WUM19661.1"/>
    <property type="molecule type" value="Genomic_DNA"/>
</dbReference>
<dbReference type="KEGG" id="whr:OG579_18470"/>
<keyword evidence="3" id="KW-1185">Reference proteome</keyword>
<proteinExistence type="predicted"/>
<gene>
    <name evidence="2" type="ORF">OG579_18470</name>
</gene>
<dbReference type="AlphaFoldDB" id="A0AAU4K0T8"/>
<evidence type="ECO:0000313" key="3">
    <source>
        <dbReference type="Proteomes" id="UP001432128"/>
    </source>
</evidence>